<dbReference type="Pfam" id="PF01420">
    <property type="entry name" value="Methylase_S"/>
    <property type="match status" value="1"/>
</dbReference>
<dbReference type="SUPFAM" id="SSF116734">
    <property type="entry name" value="DNA methylase specificity domain"/>
    <property type="match status" value="2"/>
</dbReference>
<feature type="coiled-coil region" evidence="4">
    <location>
        <begin position="155"/>
        <end position="192"/>
    </location>
</feature>
<evidence type="ECO:0000256" key="1">
    <source>
        <dbReference type="ARBA" id="ARBA00010923"/>
    </source>
</evidence>
<protein>
    <submittedName>
        <fullName evidence="6">Putative Restriction modification system DNA specificity domain-containing protein</fullName>
    </submittedName>
</protein>
<dbReference type="InterPro" id="IPR051212">
    <property type="entry name" value="Type-I_RE_S_subunit"/>
</dbReference>
<feature type="domain" description="Type I restriction modification DNA specificity" evidence="5">
    <location>
        <begin position="11"/>
        <end position="167"/>
    </location>
</feature>
<comment type="similarity">
    <text evidence="1">Belongs to the type-I restriction system S methylase family.</text>
</comment>
<evidence type="ECO:0000256" key="2">
    <source>
        <dbReference type="ARBA" id="ARBA00022747"/>
    </source>
</evidence>
<reference evidence="6 7" key="1">
    <citation type="submission" date="2015-10" db="EMBL/GenBank/DDBJ databases">
        <authorList>
            <person name="Gilbert D.G."/>
        </authorList>
    </citation>
    <scope>NUCLEOTIDE SEQUENCE [LARGE SCALE GENOMIC DNA]</scope>
    <source>
        <strain evidence="6">COMA1</strain>
    </source>
</reference>
<keyword evidence="2" id="KW-0680">Restriction system</keyword>
<evidence type="ECO:0000313" key="7">
    <source>
        <dbReference type="Proteomes" id="UP000199032"/>
    </source>
</evidence>
<dbReference type="InterPro" id="IPR044946">
    <property type="entry name" value="Restrct_endonuc_typeI_TRD_sf"/>
</dbReference>
<dbReference type="CDD" id="cd17254">
    <property type="entry name" value="RMtype1_S_FclI-TRD1-CR1_like"/>
    <property type="match status" value="1"/>
</dbReference>
<dbReference type="Proteomes" id="UP000199032">
    <property type="component" value="Unassembled WGS sequence"/>
</dbReference>
<organism evidence="6 7">
    <name type="scientific">Candidatus Nitrospira nitrosa</name>
    <dbReference type="NCBI Taxonomy" id="1742972"/>
    <lineage>
        <taxon>Bacteria</taxon>
        <taxon>Pseudomonadati</taxon>
        <taxon>Nitrospirota</taxon>
        <taxon>Nitrospiria</taxon>
        <taxon>Nitrospirales</taxon>
        <taxon>Nitrospiraceae</taxon>
        <taxon>Nitrospira</taxon>
    </lineage>
</organism>
<keyword evidence="4" id="KW-0175">Coiled coil</keyword>
<gene>
    <name evidence="6" type="ORF">COMA1_80101</name>
</gene>
<dbReference type="GO" id="GO:0009307">
    <property type="term" value="P:DNA restriction-modification system"/>
    <property type="evidence" value="ECO:0007669"/>
    <property type="project" value="UniProtKB-KW"/>
</dbReference>
<dbReference type="STRING" id="1742972.COMA1_80101"/>
<keyword evidence="3" id="KW-0238">DNA-binding</keyword>
<dbReference type="GO" id="GO:0003677">
    <property type="term" value="F:DNA binding"/>
    <property type="evidence" value="ECO:0007669"/>
    <property type="project" value="UniProtKB-KW"/>
</dbReference>
<evidence type="ECO:0000313" key="6">
    <source>
        <dbReference type="EMBL" id="CUS39594.1"/>
    </source>
</evidence>
<keyword evidence="7" id="KW-1185">Reference proteome</keyword>
<evidence type="ECO:0000256" key="3">
    <source>
        <dbReference type="ARBA" id="ARBA00023125"/>
    </source>
</evidence>
<name>A0A0S4LSE6_9BACT</name>
<dbReference type="PANTHER" id="PTHR43140:SF1">
    <property type="entry name" value="TYPE I RESTRICTION ENZYME ECOKI SPECIFICITY SUBUNIT"/>
    <property type="match status" value="1"/>
</dbReference>
<dbReference type="EMBL" id="CZQA01000014">
    <property type="protein sequence ID" value="CUS39594.1"/>
    <property type="molecule type" value="Genomic_DNA"/>
</dbReference>
<dbReference type="PANTHER" id="PTHR43140">
    <property type="entry name" value="TYPE-1 RESTRICTION ENZYME ECOKI SPECIFICITY PROTEIN"/>
    <property type="match status" value="1"/>
</dbReference>
<dbReference type="RefSeq" id="WP_176698210.1">
    <property type="nucleotide sequence ID" value="NZ_CZQA01000014.1"/>
</dbReference>
<dbReference type="AlphaFoldDB" id="A0A0S4LSE6"/>
<evidence type="ECO:0000256" key="4">
    <source>
        <dbReference type="SAM" id="Coils"/>
    </source>
</evidence>
<dbReference type="InterPro" id="IPR000055">
    <property type="entry name" value="Restrct_endonuc_typeI_TRD"/>
</dbReference>
<dbReference type="Gene3D" id="3.90.220.20">
    <property type="entry name" value="DNA methylase specificity domains"/>
    <property type="match status" value="2"/>
</dbReference>
<evidence type="ECO:0000259" key="5">
    <source>
        <dbReference type="Pfam" id="PF01420"/>
    </source>
</evidence>
<accession>A0A0S4LSE6</accession>
<sequence>MKTIAGSKATSDWGKVRIGDALRLINGRAFKPTEWRESGIPIVRIQNLNNAEAPFNYYKGDLPEKFLLNSGDLLFAWSGTPGTSFGAHIWRGGKAWLNQHIFKVMFDEADFDKKFLQLAINQNLNEYIRAAHGGAGLAHITKGRFEQSELVKPTLDEQRDIVAEIEKQFSRLDEAVANLKRVKANLKCYKAAVLKAAVEGKLTEDWRKQHPNVEPASKLLERILAERRAKWSGRGKYKEPISPDGRSAPSLPEKWCWLSVDAIAFVTKLAGFEYTKYVKYDQGGDLAVIKAENAGRYGFKRTEFSRVKNSTVAHLTRSRLYPGDLLMVFVGAGTGNVARVPDDQPYFLGPNIAMIRVTSELVSPGYLELFLRSPLGNAIALGFAKAVAQPSLSMGTIRMISIAIPSLSEQLCIVAEVERRLSIIEELEAAVKVNLARADRLRQSILSQAFNGKFISNGVRG</sequence>
<proteinExistence type="inferred from homology"/>